<dbReference type="InterPro" id="IPR007401">
    <property type="entry name" value="DUF454"/>
</dbReference>
<evidence type="ECO:0000313" key="2">
    <source>
        <dbReference type="EMBL" id="KTQ96615.1"/>
    </source>
</evidence>
<accession>A0A175RBB3</accession>
<dbReference type="Pfam" id="PF04304">
    <property type="entry name" value="DUF454"/>
    <property type="match status" value="1"/>
</dbReference>
<protein>
    <recommendedName>
        <fullName evidence="4">DUF454 domain-containing protein</fullName>
    </recommendedName>
</protein>
<reference evidence="2 3" key="1">
    <citation type="journal article" date="2016" name="Front. Microbiol.">
        <title>Genomic Resource of Rice Seed Associated Bacteria.</title>
        <authorList>
            <person name="Midha S."/>
            <person name="Bansal K."/>
            <person name="Sharma S."/>
            <person name="Kumar N."/>
            <person name="Patil P.P."/>
            <person name="Chaudhry V."/>
            <person name="Patil P.B."/>
        </authorList>
    </citation>
    <scope>NUCLEOTIDE SEQUENCE [LARGE SCALE GENOMIC DNA]</scope>
    <source>
        <strain evidence="2 3">NS226</strain>
    </source>
</reference>
<evidence type="ECO:0000256" key="1">
    <source>
        <dbReference type="SAM" id="Phobius"/>
    </source>
</evidence>
<proteinExistence type="predicted"/>
<dbReference type="GO" id="GO:0005886">
    <property type="term" value="C:plasma membrane"/>
    <property type="evidence" value="ECO:0007669"/>
    <property type="project" value="TreeGrafter"/>
</dbReference>
<evidence type="ECO:0008006" key="4">
    <source>
        <dbReference type="Google" id="ProtNLM"/>
    </source>
</evidence>
<gene>
    <name evidence="2" type="ORF">NS226_07320</name>
</gene>
<dbReference type="Proteomes" id="UP000078272">
    <property type="component" value="Unassembled WGS sequence"/>
</dbReference>
<feature type="transmembrane region" description="Helical" evidence="1">
    <location>
        <begin position="6"/>
        <end position="36"/>
    </location>
</feature>
<dbReference type="EMBL" id="LDPZ01000014">
    <property type="protein sequence ID" value="KTQ96615.1"/>
    <property type="molecule type" value="Genomic_DNA"/>
</dbReference>
<sequence length="115" mass="12286">MAYRTLGFVCLGLAIAGVVLPGLPATPFALLSVWAFGRGSPEWAARVQRDPRFGPTLRNWRERRAVPVKAKCLAVGSMALSYALLFVSGAPALALWTIGLILVCVASYLVTRPSA</sequence>
<dbReference type="PIRSF" id="PIRSF016789">
    <property type="entry name" value="DUF454"/>
    <property type="match status" value="1"/>
</dbReference>
<name>A0A175RBB3_9HYPH</name>
<keyword evidence="1" id="KW-1133">Transmembrane helix</keyword>
<keyword evidence="1" id="KW-0472">Membrane</keyword>
<dbReference type="PANTHER" id="PTHR35813:SF1">
    <property type="entry name" value="INNER MEMBRANE PROTEIN YBAN"/>
    <property type="match status" value="1"/>
</dbReference>
<dbReference type="PANTHER" id="PTHR35813">
    <property type="entry name" value="INNER MEMBRANE PROTEIN YBAN"/>
    <property type="match status" value="1"/>
</dbReference>
<comment type="caution">
    <text evidence="2">The sequence shown here is derived from an EMBL/GenBank/DDBJ whole genome shotgun (WGS) entry which is preliminary data.</text>
</comment>
<dbReference type="PATRIC" id="fig|401562.3.peg.767"/>
<dbReference type="AlphaFoldDB" id="A0A175RBB3"/>
<organism evidence="2 3">
    <name type="scientific">Aureimonas ureilytica</name>
    <dbReference type="NCBI Taxonomy" id="401562"/>
    <lineage>
        <taxon>Bacteria</taxon>
        <taxon>Pseudomonadati</taxon>
        <taxon>Pseudomonadota</taxon>
        <taxon>Alphaproteobacteria</taxon>
        <taxon>Hyphomicrobiales</taxon>
        <taxon>Aurantimonadaceae</taxon>
        <taxon>Aureimonas</taxon>
    </lineage>
</organism>
<evidence type="ECO:0000313" key="3">
    <source>
        <dbReference type="Proteomes" id="UP000078272"/>
    </source>
</evidence>
<feature type="transmembrane region" description="Helical" evidence="1">
    <location>
        <begin position="93"/>
        <end position="111"/>
    </location>
</feature>
<keyword evidence="1" id="KW-0812">Transmembrane</keyword>